<dbReference type="GO" id="GO:0016787">
    <property type="term" value="F:hydrolase activity"/>
    <property type="evidence" value="ECO:0007669"/>
    <property type="project" value="UniProtKB-KW"/>
</dbReference>
<dbReference type="InterPro" id="IPR029058">
    <property type="entry name" value="AB_hydrolase_fold"/>
</dbReference>
<evidence type="ECO:0000259" key="5">
    <source>
        <dbReference type="Pfam" id="PF01738"/>
    </source>
</evidence>
<keyword evidence="1 6" id="KW-0378">Hydrolase</keyword>
<dbReference type="InterPro" id="IPR016986">
    <property type="entry name" value="UCP031982_abhydr"/>
</dbReference>
<dbReference type="Gene3D" id="3.40.50.1820">
    <property type="entry name" value="alpha/beta hydrolase"/>
    <property type="match status" value="1"/>
</dbReference>
<comment type="caution">
    <text evidence="6">The sequence shown here is derived from an EMBL/GenBank/DDBJ whole genome shotgun (WGS) entry which is preliminary data.</text>
</comment>
<gene>
    <name evidence="6" type="ORF">HDF23_002540</name>
</gene>
<evidence type="ECO:0000313" key="6">
    <source>
        <dbReference type="EMBL" id="MBB6109791.1"/>
    </source>
</evidence>
<keyword evidence="2" id="KW-0442">Lipid degradation</keyword>
<dbReference type="PANTHER" id="PTHR10272">
    <property type="entry name" value="PLATELET-ACTIVATING FACTOR ACETYLHYDROLASE"/>
    <property type="match status" value="1"/>
</dbReference>
<keyword evidence="7" id="KW-1185">Reference proteome</keyword>
<dbReference type="EMBL" id="JACHCB010000005">
    <property type="protein sequence ID" value="MBB6109791.1"/>
    <property type="molecule type" value="Genomic_DNA"/>
</dbReference>
<protein>
    <submittedName>
        <fullName evidence="6">Dienelactone hydrolase</fullName>
    </submittedName>
</protein>
<feature type="domain" description="Dienelactone hydrolase" evidence="5">
    <location>
        <begin position="91"/>
        <end position="264"/>
    </location>
</feature>
<sequence>MKNIVLILCLLMAAQIAHAQTAAVKLAKVGTATRDFVDSRRSNWLGTGPRPLRTVIWYPAGNGGVEEQIDDPQQFASPVTVYRDAAIVGKRKYPLIMISHGAQGNPVQMRLLGYYLASRGFIAVIVAHNGTTPEERRVTENDRTLSDFCMWERPRDISVVMDKILMDKEFKTRIDTSRIAVAGFSLGGATAIWLAGPIFNMDSLVKSEPEPPAQIRTAINRLIALSKTDPVMIQSAKHQGNSFRDRRIKAVFALGPAIGHAFSKGSLQSITVPVQIVVGDADLIAPKELNAVYYTENIPTARKLIVLPGERGHYTQPQLAHERPAELQEVSEMAYQFFISTLKPN</sequence>
<evidence type="ECO:0000256" key="4">
    <source>
        <dbReference type="SAM" id="SignalP"/>
    </source>
</evidence>
<evidence type="ECO:0000256" key="2">
    <source>
        <dbReference type="ARBA" id="ARBA00022963"/>
    </source>
</evidence>
<feature type="chain" id="PRO_5045202893" evidence="4">
    <location>
        <begin position="20"/>
        <end position="345"/>
    </location>
</feature>
<dbReference type="PANTHER" id="PTHR10272:SF0">
    <property type="entry name" value="PLATELET-ACTIVATING FACTOR ACETYLHYDROLASE"/>
    <property type="match status" value="1"/>
</dbReference>
<dbReference type="Proteomes" id="UP000541583">
    <property type="component" value="Unassembled WGS sequence"/>
</dbReference>
<dbReference type="Pfam" id="PF01738">
    <property type="entry name" value="DLH"/>
    <property type="match status" value="1"/>
</dbReference>
<feature type="signal peptide" evidence="4">
    <location>
        <begin position="1"/>
        <end position="19"/>
    </location>
</feature>
<evidence type="ECO:0000256" key="1">
    <source>
        <dbReference type="ARBA" id="ARBA00022801"/>
    </source>
</evidence>
<proteinExistence type="predicted"/>
<keyword evidence="4" id="KW-0732">Signal</keyword>
<evidence type="ECO:0000256" key="3">
    <source>
        <dbReference type="ARBA" id="ARBA00023098"/>
    </source>
</evidence>
<organism evidence="6 7">
    <name type="scientific">Mucilaginibacter lappiensis</name>
    <dbReference type="NCBI Taxonomy" id="354630"/>
    <lineage>
        <taxon>Bacteria</taxon>
        <taxon>Pseudomonadati</taxon>
        <taxon>Bacteroidota</taxon>
        <taxon>Sphingobacteriia</taxon>
        <taxon>Sphingobacteriales</taxon>
        <taxon>Sphingobacteriaceae</taxon>
        <taxon>Mucilaginibacter</taxon>
    </lineage>
</organism>
<reference evidence="6 7" key="1">
    <citation type="submission" date="2020-08" db="EMBL/GenBank/DDBJ databases">
        <title>Genomic Encyclopedia of Type Strains, Phase IV (KMG-V): Genome sequencing to study the core and pangenomes of soil and plant-associated prokaryotes.</title>
        <authorList>
            <person name="Whitman W."/>
        </authorList>
    </citation>
    <scope>NUCLEOTIDE SEQUENCE [LARGE SCALE GENOMIC DNA]</scope>
    <source>
        <strain evidence="6 7">ANJLi2</strain>
    </source>
</reference>
<dbReference type="InterPro" id="IPR002925">
    <property type="entry name" value="Dienelactn_hydro"/>
</dbReference>
<evidence type="ECO:0000313" key="7">
    <source>
        <dbReference type="Proteomes" id="UP000541583"/>
    </source>
</evidence>
<keyword evidence="3" id="KW-0443">Lipid metabolism</keyword>
<name>A0ABR6PJH8_9SPHI</name>
<accession>A0ABR6PJH8</accession>
<dbReference type="SUPFAM" id="SSF53474">
    <property type="entry name" value="alpha/beta-Hydrolases"/>
    <property type="match status" value="1"/>
</dbReference>
<dbReference type="RefSeq" id="WP_076373567.1">
    <property type="nucleotide sequence ID" value="NZ_FTMG01000005.1"/>
</dbReference>
<dbReference type="PIRSF" id="PIRSF031982">
    <property type="entry name" value="UCP031982_abhydr"/>
    <property type="match status" value="1"/>
</dbReference>